<keyword evidence="2" id="KW-1185">Reference proteome</keyword>
<protein>
    <submittedName>
        <fullName evidence="1">Thiamine pyrophosphokinase</fullName>
    </submittedName>
</protein>
<evidence type="ECO:0000313" key="2">
    <source>
        <dbReference type="Proteomes" id="UP001597073"/>
    </source>
</evidence>
<dbReference type="RefSeq" id="WP_377144136.1">
    <property type="nucleotide sequence ID" value="NZ_JBHTIA010000012.1"/>
</dbReference>
<evidence type="ECO:0000313" key="1">
    <source>
        <dbReference type="EMBL" id="MFD0766331.1"/>
    </source>
</evidence>
<dbReference type="Proteomes" id="UP001597073">
    <property type="component" value="Unassembled WGS sequence"/>
</dbReference>
<organism evidence="1 2">
    <name type="scientific">Mucilaginibacter lutimaris</name>
    <dbReference type="NCBI Taxonomy" id="931629"/>
    <lineage>
        <taxon>Bacteria</taxon>
        <taxon>Pseudomonadati</taxon>
        <taxon>Bacteroidota</taxon>
        <taxon>Sphingobacteriia</taxon>
        <taxon>Sphingobacteriales</taxon>
        <taxon>Sphingobacteriaceae</taxon>
        <taxon>Mucilaginibacter</taxon>
    </lineage>
</organism>
<accession>A0ABW2ZJG0</accession>
<proteinExistence type="predicted"/>
<comment type="caution">
    <text evidence="1">The sequence shown here is derived from an EMBL/GenBank/DDBJ whole genome shotgun (WGS) entry which is preliminary data.</text>
</comment>
<gene>
    <name evidence="1" type="ORF">ACFQZI_15830</name>
</gene>
<dbReference type="EMBL" id="JBHTIA010000012">
    <property type="protein sequence ID" value="MFD0766331.1"/>
    <property type="molecule type" value="Genomic_DNA"/>
</dbReference>
<name>A0ABW2ZJG0_9SPHI</name>
<reference evidence="2" key="1">
    <citation type="journal article" date="2019" name="Int. J. Syst. Evol. Microbiol.">
        <title>The Global Catalogue of Microorganisms (GCM) 10K type strain sequencing project: providing services to taxonomists for standard genome sequencing and annotation.</title>
        <authorList>
            <consortium name="The Broad Institute Genomics Platform"/>
            <consortium name="The Broad Institute Genome Sequencing Center for Infectious Disease"/>
            <person name="Wu L."/>
            <person name="Ma J."/>
        </authorList>
    </citation>
    <scope>NUCLEOTIDE SEQUENCE [LARGE SCALE GENOMIC DNA]</scope>
    <source>
        <strain evidence="2">CCUG 60742</strain>
    </source>
</reference>
<sequence>MSSHHIVREKQEPALLLLSLDNFSDELLGQLLEWSPTVITTPQVAEQLDSVEIKIDVIIADEIDQNLQSDIKQISPAGTSPLHAALNYLIKNEYKAVNIVADEIDIEELTVFVPQINIVVYSADKKIYAINPGFSKWKPAGESIRILSLYLNLRTSGLADSGNGNFTTVADGFFSIDFDGGFLFIAEEV</sequence>